<organism evidence="3 4">
    <name type="scientific">Catenulispora yoronensis</name>
    <dbReference type="NCBI Taxonomy" id="450799"/>
    <lineage>
        <taxon>Bacteria</taxon>
        <taxon>Bacillati</taxon>
        <taxon>Actinomycetota</taxon>
        <taxon>Actinomycetes</taxon>
        <taxon>Catenulisporales</taxon>
        <taxon>Catenulisporaceae</taxon>
        <taxon>Catenulispora</taxon>
    </lineage>
</organism>
<dbReference type="PROSITE" id="PS00552">
    <property type="entry name" value="HTH_MERR_1"/>
    <property type="match status" value="1"/>
</dbReference>
<dbReference type="InterPro" id="IPR047057">
    <property type="entry name" value="MerR_fam"/>
</dbReference>
<protein>
    <submittedName>
        <fullName evidence="3">Helix-turn-helix domain-containing protein</fullName>
    </submittedName>
</protein>
<reference evidence="3 4" key="1">
    <citation type="journal article" date="2019" name="Int. J. Syst. Evol. Microbiol.">
        <title>The Global Catalogue of Microorganisms (GCM) 10K type strain sequencing project: providing services to taxonomists for standard genome sequencing and annotation.</title>
        <authorList>
            <consortium name="The Broad Institute Genomics Platform"/>
            <consortium name="The Broad Institute Genome Sequencing Center for Infectious Disease"/>
            <person name="Wu L."/>
            <person name="Ma J."/>
        </authorList>
    </citation>
    <scope>NUCLEOTIDE SEQUENCE [LARGE SCALE GENOMIC DNA]</scope>
    <source>
        <strain evidence="3 4">JCM 16014</strain>
    </source>
</reference>
<dbReference type="SUPFAM" id="SSF46955">
    <property type="entry name" value="Putative DNA-binding domain"/>
    <property type="match status" value="1"/>
</dbReference>
<dbReference type="InterPro" id="IPR009061">
    <property type="entry name" value="DNA-bd_dom_put_sf"/>
</dbReference>
<comment type="caution">
    <text evidence="3">The sequence shown here is derived from an EMBL/GenBank/DDBJ whole genome shotgun (WGS) entry which is preliminary data.</text>
</comment>
<dbReference type="Proteomes" id="UP001500751">
    <property type="component" value="Unassembled WGS sequence"/>
</dbReference>
<keyword evidence="4" id="KW-1185">Reference proteome</keyword>
<dbReference type="EMBL" id="BAAAQN010000042">
    <property type="protein sequence ID" value="GAA2047151.1"/>
    <property type="molecule type" value="Genomic_DNA"/>
</dbReference>
<accession>A0ABN2V1D7</accession>
<dbReference type="PANTHER" id="PTHR30204:SF97">
    <property type="entry name" value="MERR FAMILY REGULATORY PROTEIN"/>
    <property type="match status" value="1"/>
</dbReference>
<dbReference type="RefSeq" id="WP_344669038.1">
    <property type="nucleotide sequence ID" value="NZ_BAAAQN010000042.1"/>
</dbReference>
<dbReference type="Gene3D" id="1.10.1660.10">
    <property type="match status" value="1"/>
</dbReference>
<sequence>MVGTAGRFDAVSTVSTASTISTVAAVDTETPLDIGEVAARSGLAPSALRFYEQRGLIESTGRNGLRRTYSPAVLDRLALIACARQAGFGISEIARFLTAGPGDTELRRRMAVKADELDGMIARLVRMRAALRHGADCPEERLVDCPEFMAAVKAG</sequence>
<evidence type="ECO:0000313" key="3">
    <source>
        <dbReference type="EMBL" id="GAA2047151.1"/>
    </source>
</evidence>
<dbReference type="InterPro" id="IPR000551">
    <property type="entry name" value="MerR-type_HTH_dom"/>
</dbReference>
<evidence type="ECO:0000313" key="4">
    <source>
        <dbReference type="Proteomes" id="UP001500751"/>
    </source>
</evidence>
<dbReference type="PANTHER" id="PTHR30204">
    <property type="entry name" value="REDOX-CYCLING DRUG-SENSING TRANSCRIPTIONAL ACTIVATOR SOXR"/>
    <property type="match status" value="1"/>
</dbReference>
<dbReference type="Pfam" id="PF13411">
    <property type="entry name" value="MerR_1"/>
    <property type="match status" value="1"/>
</dbReference>
<evidence type="ECO:0000259" key="2">
    <source>
        <dbReference type="PROSITE" id="PS50937"/>
    </source>
</evidence>
<dbReference type="SMART" id="SM00422">
    <property type="entry name" value="HTH_MERR"/>
    <property type="match status" value="1"/>
</dbReference>
<evidence type="ECO:0000256" key="1">
    <source>
        <dbReference type="ARBA" id="ARBA00023125"/>
    </source>
</evidence>
<gene>
    <name evidence="3" type="ORF">GCM10009839_60090</name>
</gene>
<feature type="domain" description="HTH merR-type" evidence="2">
    <location>
        <begin position="34"/>
        <end position="99"/>
    </location>
</feature>
<name>A0ABN2V1D7_9ACTN</name>
<proteinExistence type="predicted"/>
<dbReference type="PRINTS" id="PR00040">
    <property type="entry name" value="HTHMERR"/>
</dbReference>
<keyword evidence="1" id="KW-0238">DNA-binding</keyword>
<dbReference type="PROSITE" id="PS50937">
    <property type="entry name" value="HTH_MERR_2"/>
    <property type="match status" value="1"/>
</dbReference>